<accession>A0A8C0IKW3</accession>
<feature type="region of interest" description="Disordered" evidence="2">
    <location>
        <begin position="39"/>
        <end position="82"/>
    </location>
</feature>
<dbReference type="PANTHER" id="PTHR15127:SF33">
    <property type="entry name" value="SH2 DOMAIN-CONTAINING ADAPTER PROTEIN D"/>
    <property type="match status" value="1"/>
</dbReference>
<dbReference type="SUPFAM" id="SSF55550">
    <property type="entry name" value="SH2 domain"/>
    <property type="match status" value="1"/>
</dbReference>
<dbReference type="OMA" id="SELPCKA"/>
<organism evidence="3 4">
    <name type="scientific">Chelonoidis abingdonii</name>
    <name type="common">Abingdon island giant tortoise</name>
    <name type="synonym">Testudo abingdonii</name>
    <dbReference type="NCBI Taxonomy" id="106734"/>
    <lineage>
        <taxon>Eukaryota</taxon>
        <taxon>Metazoa</taxon>
        <taxon>Chordata</taxon>
        <taxon>Craniata</taxon>
        <taxon>Vertebrata</taxon>
        <taxon>Euteleostomi</taxon>
        <taxon>Archelosauria</taxon>
        <taxon>Testudinata</taxon>
        <taxon>Testudines</taxon>
        <taxon>Cryptodira</taxon>
        <taxon>Durocryptodira</taxon>
        <taxon>Testudinoidea</taxon>
        <taxon>Testudinidae</taxon>
        <taxon>Chelonoidis</taxon>
    </lineage>
</organism>
<feature type="compositionally biased region" description="Basic and acidic residues" evidence="2">
    <location>
        <begin position="206"/>
        <end position="219"/>
    </location>
</feature>
<dbReference type="PANTHER" id="PTHR15127">
    <property type="entry name" value="HEAVYWEIGHT, ISOFORM A"/>
    <property type="match status" value="1"/>
</dbReference>
<feature type="compositionally biased region" description="Basic and acidic residues" evidence="2">
    <location>
        <begin position="167"/>
        <end position="185"/>
    </location>
</feature>
<dbReference type="Proteomes" id="UP000694404">
    <property type="component" value="Unplaced"/>
</dbReference>
<proteinExistence type="predicted"/>
<dbReference type="AlphaFoldDB" id="A0A8C0IKW3"/>
<evidence type="ECO:0000313" key="3">
    <source>
        <dbReference type="Ensembl" id="ENSCABP00000002238.1"/>
    </source>
</evidence>
<feature type="compositionally biased region" description="Low complexity" evidence="2">
    <location>
        <begin position="59"/>
        <end position="70"/>
    </location>
</feature>
<gene>
    <name evidence="3" type="primary">SHD</name>
</gene>
<feature type="region of interest" description="Disordered" evidence="2">
    <location>
        <begin position="1"/>
        <end position="27"/>
    </location>
</feature>
<dbReference type="Ensembl" id="ENSCABT00000002416.1">
    <property type="protein sequence ID" value="ENSCABP00000002238.1"/>
    <property type="gene ID" value="ENSCABG00000001762.1"/>
</dbReference>
<keyword evidence="1" id="KW-0727">SH2 domain</keyword>
<evidence type="ECO:0000256" key="2">
    <source>
        <dbReference type="SAM" id="MobiDB-lite"/>
    </source>
</evidence>
<sequence length="301" mass="33916">MAKWLKDYLSFGSRRSPPQPPKPDYTESEILKAYRAQKSLDFEDPYEDSNSKLELDPVGSGSSNTAAAGGCAEGKYTSPKHRLIKVESTDLNRGKALLATAAEELKGGEYSNPFNASREQPGDVEGTVPENNGYMEPYDAQRGLQLYDTPYEEQGRDPEGGLASPARESRLPQDDERPADEYDQPWEWKKDHISRAFAVQFENPDWERPSSLNKERCWPPERSPPMAEHVDPSLPLEKQVSSQGFMHMKFTRTRESKYVLGQNSAPFESIPEVIHYYTAQQLPVKGAEQLSLLYPVAVQTL</sequence>
<dbReference type="InterPro" id="IPR036860">
    <property type="entry name" value="SH2_dom_sf"/>
</dbReference>
<name>A0A8C0IKW3_CHEAB</name>
<feature type="region of interest" description="Disordered" evidence="2">
    <location>
        <begin position="105"/>
        <end position="185"/>
    </location>
</feature>
<protein>
    <submittedName>
        <fullName evidence="3">Src homology 2 domain containing transforming protein D</fullName>
    </submittedName>
</protein>
<keyword evidence="4" id="KW-1185">Reference proteome</keyword>
<evidence type="ECO:0000256" key="1">
    <source>
        <dbReference type="ARBA" id="ARBA00022999"/>
    </source>
</evidence>
<dbReference type="GO" id="GO:0001784">
    <property type="term" value="F:phosphotyrosine residue binding"/>
    <property type="evidence" value="ECO:0007669"/>
    <property type="project" value="TreeGrafter"/>
</dbReference>
<feature type="region of interest" description="Disordered" evidence="2">
    <location>
        <begin position="206"/>
        <end position="231"/>
    </location>
</feature>
<reference evidence="3" key="1">
    <citation type="submission" date="2025-08" db="UniProtKB">
        <authorList>
            <consortium name="Ensembl"/>
        </authorList>
    </citation>
    <scope>IDENTIFICATION</scope>
</reference>
<dbReference type="InterPro" id="IPR051846">
    <property type="entry name" value="SH2_domain_adapters"/>
</dbReference>
<reference evidence="3" key="2">
    <citation type="submission" date="2025-09" db="UniProtKB">
        <authorList>
            <consortium name="Ensembl"/>
        </authorList>
    </citation>
    <scope>IDENTIFICATION</scope>
</reference>
<evidence type="ECO:0000313" key="4">
    <source>
        <dbReference type="Proteomes" id="UP000694404"/>
    </source>
</evidence>
<dbReference type="GeneTree" id="ENSGT00940000159004"/>